<evidence type="ECO:0000256" key="1">
    <source>
        <dbReference type="SAM" id="MobiDB-lite"/>
    </source>
</evidence>
<organism evidence="2 3">
    <name type="scientific">Heliorestis convoluta</name>
    <dbReference type="NCBI Taxonomy" id="356322"/>
    <lineage>
        <taxon>Bacteria</taxon>
        <taxon>Bacillati</taxon>
        <taxon>Bacillota</taxon>
        <taxon>Clostridia</taxon>
        <taxon>Eubacteriales</taxon>
        <taxon>Heliobacteriaceae</taxon>
        <taxon>Heliorestis</taxon>
    </lineage>
</organism>
<reference evidence="3" key="1">
    <citation type="submission" date="2019-11" db="EMBL/GenBank/DDBJ databases">
        <title>Genome sequence of Heliorestis convoluta strain HH, an alkaliphilic and minimalistic phototrophic bacterium from a soda lake in Egypt.</title>
        <authorList>
            <person name="Dewey E.D."/>
            <person name="Stokes L.M."/>
            <person name="Burchell B.M."/>
            <person name="Shaffer K.N."/>
            <person name="Huntington A.M."/>
            <person name="Baker J.M."/>
            <person name="Nadendla S."/>
            <person name="Giglio M.G."/>
            <person name="Touchman J.W."/>
            <person name="Blankenship R.E."/>
            <person name="Madigan M.T."/>
            <person name="Sattley W.M."/>
        </authorList>
    </citation>
    <scope>NUCLEOTIDE SEQUENCE [LARGE SCALE GENOMIC DNA]</scope>
    <source>
        <strain evidence="3">HH</strain>
    </source>
</reference>
<feature type="region of interest" description="Disordered" evidence="1">
    <location>
        <begin position="1"/>
        <end position="44"/>
    </location>
</feature>
<accession>A0A5Q2N376</accession>
<feature type="compositionally biased region" description="Basic and acidic residues" evidence="1">
    <location>
        <begin position="18"/>
        <end position="29"/>
    </location>
</feature>
<gene>
    <name evidence="2" type="ORF">FTV88_0869</name>
</gene>
<dbReference type="Proteomes" id="UP000366051">
    <property type="component" value="Chromosome"/>
</dbReference>
<evidence type="ECO:0000313" key="2">
    <source>
        <dbReference type="EMBL" id="QGG47025.1"/>
    </source>
</evidence>
<keyword evidence="3" id="KW-1185">Reference proteome</keyword>
<sequence length="44" mass="4887">MDQDKQENIGLAPLGKNEQVKNETTKDRMTGGLPHGPVKKGLRR</sequence>
<protein>
    <submittedName>
        <fullName evidence="2">Uncharacterized protein</fullName>
    </submittedName>
</protein>
<dbReference type="EMBL" id="CP045875">
    <property type="protein sequence ID" value="QGG47025.1"/>
    <property type="molecule type" value="Genomic_DNA"/>
</dbReference>
<proteinExistence type="predicted"/>
<dbReference type="AlphaFoldDB" id="A0A5Q2N376"/>
<dbReference type="KEGG" id="hcv:FTV88_0869"/>
<name>A0A5Q2N376_9FIRM</name>
<evidence type="ECO:0000313" key="3">
    <source>
        <dbReference type="Proteomes" id="UP000366051"/>
    </source>
</evidence>